<dbReference type="EMBL" id="UINC01208905">
    <property type="protein sequence ID" value="SVE31681.1"/>
    <property type="molecule type" value="Genomic_DNA"/>
</dbReference>
<feature type="transmembrane region" description="Helical" evidence="1">
    <location>
        <begin position="12"/>
        <end position="31"/>
    </location>
</feature>
<keyword evidence="1" id="KW-0472">Membrane</keyword>
<reference evidence="2" key="1">
    <citation type="submission" date="2018-05" db="EMBL/GenBank/DDBJ databases">
        <authorList>
            <person name="Lanie J.A."/>
            <person name="Ng W.-L."/>
            <person name="Kazmierczak K.M."/>
            <person name="Andrzejewski T.M."/>
            <person name="Davidsen T.M."/>
            <person name="Wayne K.J."/>
            <person name="Tettelin H."/>
            <person name="Glass J.I."/>
            <person name="Rusch D."/>
            <person name="Podicherti R."/>
            <person name="Tsui H.-C.T."/>
            <person name="Winkler M.E."/>
        </authorList>
    </citation>
    <scope>NUCLEOTIDE SEQUENCE</scope>
</reference>
<dbReference type="AlphaFoldDB" id="A0A383CHQ7"/>
<evidence type="ECO:0000256" key="1">
    <source>
        <dbReference type="SAM" id="Phobius"/>
    </source>
</evidence>
<evidence type="ECO:0000313" key="2">
    <source>
        <dbReference type="EMBL" id="SVE31681.1"/>
    </source>
</evidence>
<name>A0A383CHQ7_9ZZZZ</name>
<sequence>MNKLSDIYKKPVFACIFCVIYTALSFGLALFGK</sequence>
<keyword evidence="1" id="KW-1133">Transmembrane helix</keyword>
<gene>
    <name evidence="2" type="ORF">METZ01_LOCUS484535</name>
</gene>
<proteinExistence type="predicted"/>
<accession>A0A383CHQ7</accession>
<protein>
    <submittedName>
        <fullName evidence="2">Uncharacterized protein</fullName>
    </submittedName>
</protein>
<keyword evidence="1" id="KW-0812">Transmembrane</keyword>
<organism evidence="2">
    <name type="scientific">marine metagenome</name>
    <dbReference type="NCBI Taxonomy" id="408172"/>
    <lineage>
        <taxon>unclassified sequences</taxon>
        <taxon>metagenomes</taxon>
        <taxon>ecological metagenomes</taxon>
    </lineage>
</organism>